<name>A0AAW9ILX0_CLOPF</name>
<evidence type="ECO:0000313" key="2">
    <source>
        <dbReference type="Proteomes" id="UP001291306"/>
    </source>
</evidence>
<protein>
    <submittedName>
        <fullName evidence="1">Uncharacterized protein</fullName>
    </submittedName>
</protein>
<sequence length="74" mass="7957">IATLGKNDKVNETNSLTDKLVKINSKDGSAKTFVLTFSQDIPKGEEYKLIICYVTVKGAPPYNGDNGSATFVGM</sequence>
<comment type="caution">
    <text evidence="1">The sequence shown here is derived from an EMBL/GenBank/DDBJ whole genome shotgun (WGS) entry which is preliminary data.</text>
</comment>
<dbReference type="EMBL" id="WNVC01001607">
    <property type="protein sequence ID" value="MDZ5001611.1"/>
    <property type="molecule type" value="Genomic_DNA"/>
</dbReference>
<dbReference type="Proteomes" id="UP001291306">
    <property type="component" value="Unassembled WGS sequence"/>
</dbReference>
<accession>A0AAW9ILX0</accession>
<feature type="non-terminal residue" evidence="1">
    <location>
        <position position="1"/>
    </location>
</feature>
<evidence type="ECO:0000313" key="1">
    <source>
        <dbReference type="EMBL" id="MDZ5001611.1"/>
    </source>
</evidence>
<dbReference type="AlphaFoldDB" id="A0AAW9ILX0"/>
<gene>
    <name evidence="1" type="ORF">GNF79_21670</name>
</gene>
<organism evidence="1 2">
    <name type="scientific">Clostridium perfringens</name>
    <dbReference type="NCBI Taxonomy" id="1502"/>
    <lineage>
        <taxon>Bacteria</taxon>
        <taxon>Bacillati</taxon>
        <taxon>Bacillota</taxon>
        <taxon>Clostridia</taxon>
        <taxon>Eubacteriales</taxon>
        <taxon>Clostridiaceae</taxon>
        <taxon>Clostridium</taxon>
    </lineage>
</organism>
<proteinExistence type="predicted"/>
<reference evidence="1" key="1">
    <citation type="submission" date="2019-11" db="EMBL/GenBank/DDBJ databases">
        <title>Characterization of Clostridium perfringens isolates from swine manure treated agricultural soils.</title>
        <authorList>
            <person name="Wushke S.T."/>
        </authorList>
    </citation>
    <scope>NUCLEOTIDE SEQUENCE</scope>
    <source>
        <strain evidence="1">X26</strain>
    </source>
</reference>